<dbReference type="RefSeq" id="XP_064661942.1">
    <property type="nucleotide sequence ID" value="XM_064799187.1"/>
</dbReference>
<accession>A0AAV9PJX2</accession>
<organism evidence="2 3">
    <name type="scientific">Saxophila tyrrhenica</name>
    <dbReference type="NCBI Taxonomy" id="1690608"/>
    <lineage>
        <taxon>Eukaryota</taxon>
        <taxon>Fungi</taxon>
        <taxon>Dikarya</taxon>
        <taxon>Ascomycota</taxon>
        <taxon>Pezizomycotina</taxon>
        <taxon>Dothideomycetes</taxon>
        <taxon>Dothideomycetidae</taxon>
        <taxon>Mycosphaerellales</taxon>
        <taxon>Extremaceae</taxon>
        <taxon>Saxophila</taxon>
    </lineage>
</organism>
<dbReference type="Pfam" id="PF11175">
    <property type="entry name" value="DUF2961"/>
    <property type="match status" value="1"/>
</dbReference>
<evidence type="ECO:0000313" key="3">
    <source>
        <dbReference type="Proteomes" id="UP001337655"/>
    </source>
</evidence>
<keyword evidence="3" id="KW-1185">Reference proteome</keyword>
<evidence type="ECO:0000313" key="2">
    <source>
        <dbReference type="EMBL" id="KAK5173247.1"/>
    </source>
</evidence>
<protein>
    <recommendedName>
        <fullName evidence="4">DUF2961 domain-containing protein</fullName>
    </recommendedName>
</protein>
<evidence type="ECO:0000256" key="1">
    <source>
        <dbReference type="SAM" id="MobiDB-lite"/>
    </source>
</evidence>
<gene>
    <name evidence="2" type="ORF">LTR77_001928</name>
</gene>
<name>A0AAV9PJX2_9PEZI</name>
<dbReference type="Gene3D" id="2.60.120.1390">
    <property type="match status" value="1"/>
</dbReference>
<feature type="region of interest" description="Disordered" evidence="1">
    <location>
        <begin position="381"/>
        <end position="405"/>
    </location>
</feature>
<evidence type="ECO:0008006" key="4">
    <source>
        <dbReference type="Google" id="ProtNLM"/>
    </source>
</evidence>
<dbReference type="EMBL" id="JAVRRT010000003">
    <property type="protein sequence ID" value="KAK5173247.1"/>
    <property type="molecule type" value="Genomic_DNA"/>
</dbReference>
<reference evidence="2 3" key="1">
    <citation type="submission" date="2023-08" db="EMBL/GenBank/DDBJ databases">
        <title>Black Yeasts Isolated from many extreme environments.</title>
        <authorList>
            <person name="Coleine C."/>
            <person name="Stajich J.E."/>
            <person name="Selbmann L."/>
        </authorList>
    </citation>
    <scope>NUCLEOTIDE SEQUENCE [LARGE SCALE GENOMIC DNA]</scope>
    <source>
        <strain evidence="2 3">CCFEE 5935</strain>
    </source>
</reference>
<proteinExistence type="predicted"/>
<dbReference type="GeneID" id="89923275"/>
<dbReference type="InterPro" id="IPR021345">
    <property type="entry name" value="DUF2961"/>
</dbReference>
<dbReference type="AlphaFoldDB" id="A0AAV9PJX2"/>
<dbReference type="Proteomes" id="UP001337655">
    <property type="component" value="Unassembled WGS sequence"/>
</dbReference>
<sequence>MATSTSAGSLLSAASQRKVARSARISSWDQTGLNEDAFVVLPGETATLADIEGPGTITHLWFVQTCRRILGPGLIPYSKSGVAMMEIHNALGLNYEDNDPDYYRKIVIKMYWDDSETPSVVAPIGDFFCVGHSMAANFQSMPFTVSVKPSEEKKFGGATALNCYLPMPFNSRARIEIENQGEHAYFQYFYIDYDLLPNPHDTDQLLYFHAHWRRENPTSGWAPNNMQTNSLETQVPNLTGDGYTILETTGAGNFIGCNHSVLHFQGTWWGEGDDLIFVDDDTWPPSIHGTGGEDYFNQGWGMQKNAYPFCGTIIHEEDVPGYQVSYRWHLADPVRFNSKIKVKLEHGHANHLRDDWSTTAYWYQTMPGPKLDILPVAQRLPNRPKIEPPPEPSASRELTEQQKSNIEAREKRFKEFVEDRNQWLERRAKASKERAESNVEIARDVRRRFMESLGKK</sequence>
<comment type="caution">
    <text evidence="2">The sequence shown here is derived from an EMBL/GenBank/DDBJ whole genome shotgun (WGS) entry which is preliminary data.</text>
</comment>